<evidence type="ECO:0000313" key="6">
    <source>
        <dbReference type="EMBL" id="ATP58313.1"/>
    </source>
</evidence>
<dbReference type="InterPro" id="IPR023696">
    <property type="entry name" value="Ureohydrolase_dom_sf"/>
</dbReference>
<evidence type="ECO:0000256" key="3">
    <source>
        <dbReference type="ARBA" id="ARBA00022808"/>
    </source>
</evidence>
<keyword evidence="7" id="KW-1185">Reference proteome</keyword>
<evidence type="ECO:0000256" key="4">
    <source>
        <dbReference type="ARBA" id="ARBA00023211"/>
    </source>
</evidence>
<proteinExistence type="inferred from homology"/>
<evidence type="ECO:0000256" key="2">
    <source>
        <dbReference type="ARBA" id="ARBA00022801"/>
    </source>
</evidence>
<accession>A0A2D1U9L7</accession>
<dbReference type="GO" id="GO:0033389">
    <property type="term" value="P:putrescine biosynthetic process from arginine, via agmatine"/>
    <property type="evidence" value="ECO:0007669"/>
    <property type="project" value="TreeGrafter"/>
</dbReference>
<name>A0A2D1U9L7_9SPHI</name>
<dbReference type="Proteomes" id="UP000223749">
    <property type="component" value="Chromosome"/>
</dbReference>
<organism evidence="6 7">
    <name type="scientific">Pedobacter ginsengisoli</name>
    <dbReference type="NCBI Taxonomy" id="363852"/>
    <lineage>
        <taxon>Bacteria</taxon>
        <taxon>Pseudomonadati</taxon>
        <taxon>Bacteroidota</taxon>
        <taxon>Sphingobacteriia</taxon>
        <taxon>Sphingobacteriales</taxon>
        <taxon>Sphingobacteriaceae</taxon>
        <taxon>Pedobacter</taxon>
    </lineage>
</organism>
<dbReference type="RefSeq" id="WP_099440216.1">
    <property type="nucleotide sequence ID" value="NZ_CP024091.1"/>
</dbReference>
<keyword evidence="4" id="KW-0464">Manganese</keyword>
<evidence type="ECO:0000313" key="7">
    <source>
        <dbReference type="Proteomes" id="UP000223749"/>
    </source>
</evidence>
<protein>
    <submittedName>
        <fullName evidence="6">Arginase</fullName>
    </submittedName>
</protein>
<dbReference type="InterPro" id="IPR006035">
    <property type="entry name" value="Ureohydrolase"/>
</dbReference>
<dbReference type="GO" id="GO:0006547">
    <property type="term" value="P:L-histidine metabolic process"/>
    <property type="evidence" value="ECO:0007669"/>
    <property type="project" value="UniProtKB-KW"/>
</dbReference>
<keyword evidence="3" id="KW-0369">Histidine metabolism</keyword>
<comment type="similarity">
    <text evidence="5">Belongs to the arginase family.</text>
</comment>
<dbReference type="PROSITE" id="PS51409">
    <property type="entry name" value="ARGINASE_2"/>
    <property type="match status" value="1"/>
</dbReference>
<dbReference type="PANTHER" id="PTHR11358">
    <property type="entry name" value="ARGINASE/AGMATINASE"/>
    <property type="match status" value="1"/>
</dbReference>
<dbReference type="OrthoDB" id="9788689at2"/>
<keyword evidence="1" id="KW-0479">Metal-binding</keyword>
<dbReference type="AlphaFoldDB" id="A0A2D1U9L7"/>
<dbReference type="Gene3D" id="3.40.800.10">
    <property type="entry name" value="Ureohydrolase domain"/>
    <property type="match status" value="1"/>
</dbReference>
<evidence type="ECO:0000256" key="5">
    <source>
        <dbReference type="PROSITE-ProRule" id="PRU00742"/>
    </source>
</evidence>
<dbReference type="Pfam" id="PF00491">
    <property type="entry name" value="Arginase"/>
    <property type="match status" value="1"/>
</dbReference>
<dbReference type="GO" id="GO:0008783">
    <property type="term" value="F:agmatinase activity"/>
    <property type="evidence" value="ECO:0007669"/>
    <property type="project" value="TreeGrafter"/>
</dbReference>
<gene>
    <name evidence="6" type="ORF">CPT03_18510</name>
</gene>
<dbReference type="EMBL" id="CP024091">
    <property type="protein sequence ID" value="ATP58313.1"/>
    <property type="molecule type" value="Genomic_DNA"/>
</dbReference>
<dbReference type="PANTHER" id="PTHR11358:SF35">
    <property type="entry name" value="FORMIMIDOYLGLUTAMASE"/>
    <property type="match status" value="1"/>
</dbReference>
<sequence>MDGLQIYTSKDILKLVNTRSGETKLGQCVEVVASLENLNTSKARFVLVGIPEDIGIRANYGLAGASTAWHPTLKALLNTQSNRFLNGSDLIVLGHFEFADPQNNTIEELERKVTEIDGEVCACIIKIIDAGKIPIIVGGGHNNAYPIIKALALAKGELAEIINIDAHADLREPIGRNSGNSFSYALKEGYIAKYGIFGLHQNYNNEAILNQIKENKKITAVFFDDILLSETIATLWNQLISQFKTPGLEIDLDSIENILSSAATPSGFSLNEVRKFILSSSKQFAYLHICEGASTMEDGRTSSFTGKSIAYLITDFLKSYTM</sequence>
<dbReference type="CDD" id="cd09988">
    <property type="entry name" value="Formimidoylglutamase"/>
    <property type="match status" value="1"/>
</dbReference>
<dbReference type="KEGG" id="pgs:CPT03_18510"/>
<dbReference type="SUPFAM" id="SSF52768">
    <property type="entry name" value="Arginase/deacetylase"/>
    <property type="match status" value="1"/>
</dbReference>
<keyword evidence="2" id="KW-0378">Hydrolase</keyword>
<evidence type="ECO:0000256" key="1">
    <source>
        <dbReference type="ARBA" id="ARBA00022723"/>
    </source>
</evidence>
<dbReference type="GO" id="GO:0046872">
    <property type="term" value="F:metal ion binding"/>
    <property type="evidence" value="ECO:0007669"/>
    <property type="project" value="UniProtKB-KW"/>
</dbReference>
<reference evidence="6 7" key="1">
    <citation type="submission" date="2017-10" db="EMBL/GenBank/DDBJ databases">
        <title>Whole genome of Pedobacter ginsengisoli T01R-27 isolated from tomato rhizosphere.</title>
        <authorList>
            <person name="Weon H.-Y."/>
            <person name="Lee S.A."/>
            <person name="Sang M.K."/>
            <person name="Song J."/>
        </authorList>
    </citation>
    <scope>NUCLEOTIDE SEQUENCE [LARGE SCALE GENOMIC DNA]</scope>
    <source>
        <strain evidence="6 7">T01R-27</strain>
    </source>
</reference>